<sequence length="121" mass="13144">MPTITSVPLLDLKAQYATIREEIEPVIKEVIESQYFILGPKVKQFEERVAAYCGTKYALGVSSGTDALLIALMALDIGPGDEVITTTYSFFATAGSIARLGATPVFVDIDPRTYNIDPARI</sequence>
<dbReference type="InterPro" id="IPR000653">
    <property type="entry name" value="DegT/StrS_aminotransferase"/>
</dbReference>
<proteinExistence type="predicted"/>
<protein>
    <submittedName>
        <fullName evidence="2">Aminotransferase class I/II-fold pyridoxal phosphate-dependent enzyme</fullName>
    </submittedName>
</protein>
<keyword evidence="2" id="KW-0808">Transferase</keyword>
<name>A0A7V4U0F4_CALAY</name>
<evidence type="ECO:0000313" key="2">
    <source>
        <dbReference type="EMBL" id="HGY55695.1"/>
    </source>
</evidence>
<dbReference type="InterPro" id="IPR015424">
    <property type="entry name" value="PyrdxlP-dep_Trfase"/>
</dbReference>
<dbReference type="Gene3D" id="3.40.640.10">
    <property type="entry name" value="Type I PLP-dependent aspartate aminotransferase-like (Major domain)"/>
    <property type="match status" value="1"/>
</dbReference>
<dbReference type="EMBL" id="DRQG01000078">
    <property type="protein sequence ID" value="HGY55695.1"/>
    <property type="molecule type" value="Genomic_DNA"/>
</dbReference>
<reference evidence="2" key="1">
    <citation type="journal article" date="2020" name="mSystems">
        <title>Genome- and Community-Level Interaction Insights into Carbon Utilization and Element Cycling Functions of Hydrothermarchaeota in Hydrothermal Sediment.</title>
        <authorList>
            <person name="Zhou Z."/>
            <person name="Liu Y."/>
            <person name="Xu W."/>
            <person name="Pan J."/>
            <person name="Luo Z.H."/>
            <person name="Li M."/>
        </authorList>
    </citation>
    <scope>NUCLEOTIDE SEQUENCE [LARGE SCALE GENOMIC DNA]</scope>
    <source>
        <strain evidence="2">HyVt-577</strain>
    </source>
</reference>
<keyword evidence="1" id="KW-0663">Pyridoxal phosphate</keyword>
<evidence type="ECO:0000256" key="1">
    <source>
        <dbReference type="ARBA" id="ARBA00022898"/>
    </source>
</evidence>
<gene>
    <name evidence="2" type="ORF">ENK44_08345</name>
</gene>
<organism evidence="2">
    <name type="scientific">Caldithrix abyssi</name>
    <dbReference type="NCBI Taxonomy" id="187145"/>
    <lineage>
        <taxon>Bacteria</taxon>
        <taxon>Pseudomonadati</taxon>
        <taxon>Calditrichota</taxon>
        <taxon>Calditrichia</taxon>
        <taxon>Calditrichales</taxon>
        <taxon>Calditrichaceae</taxon>
        <taxon>Caldithrix</taxon>
    </lineage>
</organism>
<keyword evidence="2" id="KW-0032">Aminotransferase</keyword>
<dbReference type="Proteomes" id="UP000885779">
    <property type="component" value="Unassembled WGS sequence"/>
</dbReference>
<feature type="non-terminal residue" evidence="2">
    <location>
        <position position="121"/>
    </location>
</feature>
<dbReference type="InterPro" id="IPR015421">
    <property type="entry name" value="PyrdxlP-dep_Trfase_major"/>
</dbReference>
<dbReference type="AlphaFoldDB" id="A0A7V4U0F4"/>
<dbReference type="Pfam" id="PF01041">
    <property type="entry name" value="DegT_DnrJ_EryC1"/>
    <property type="match status" value="1"/>
</dbReference>
<accession>A0A7V4U0F4</accession>
<dbReference type="PANTHER" id="PTHR30244">
    <property type="entry name" value="TRANSAMINASE"/>
    <property type="match status" value="1"/>
</dbReference>
<dbReference type="PANTHER" id="PTHR30244:SF36">
    <property type="entry name" value="3-OXO-GLUCOSE-6-PHOSPHATE:GLUTAMATE AMINOTRANSFERASE"/>
    <property type="match status" value="1"/>
</dbReference>
<dbReference type="GO" id="GO:0008483">
    <property type="term" value="F:transaminase activity"/>
    <property type="evidence" value="ECO:0007669"/>
    <property type="project" value="UniProtKB-KW"/>
</dbReference>
<dbReference type="GO" id="GO:0000271">
    <property type="term" value="P:polysaccharide biosynthetic process"/>
    <property type="evidence" value="ECO:0007669"/>
    <property type="project" value="TreeGrafter"/>
</dbReference>
<dbReference type="GO" id="GO:0030170">
    <property type="term" value="F:pyridoxal phosphate binding"/>
    <property type="evidence" value="ECO:0007669"/>
    <property type="project" value="TreeGrafter"/>
</dbReference>
<comment type="caution">
    <text evidence="2">The sequence shown here is derived from an EMBL/GenBank/DDBJ whole genome shotgun (WGS) entry which is preliminary data.</text>
</comment>
<dbReference type="SUPFAM" id="SSF53383">
    <property type="entry name" value="PLP-dependent transferases"/>
    <property type="match status" value="1"/>
</dbReference>